<accession>A0ACB7SGF2</accession>
<reference evidence="1" key="1">
    <citation type="submission" date="2020-05" db="EMBL/GenBank/DDBJ databases">
        <title>Large-scale comparative analyses of tick genomes elucidate their genetic diversity and vector capacities.</title>
        <authorList>
            <person name="Jia N."/>
            <person name="Wang J."/>
            <person name="Shi W."/>
            <person name="Du L."/>
            <person name="Sun Y."/>
            <person name="Zhan W."/>
            <person name="Jiang J."/>
            <person name="Wang Q."/>
            <person name="Zhang B."/>
            <person name="Ji P."/>
            <person name="Sakyi L.B."/>
            <person name="Cui X."/>
            <person name="Yuan T."/>
            <person name="Jiang B."/>
            <person name="Yang W."/>
            <person name="Lam T.T.-Y."/>
            <person name="Chang Q."/>
            <person name="Ding S."/>
            <person name="Wang X."/>
            <person name="Zhu J."/>
            <person name="Ruan X."/>
            <person name="Zhao L."/>
            <person name="Wei J."/>
            <person name="Que T."/>
            <person name="Du C."/>
            <person name="Cheng J."/>
            <person name="Dai P."/>
            <person name="Han X."/>
            <person name="Huang E."/>
            <person name="Gao Y."/>
            <person name="Liu J."/>
            <person name="Shao H."/>
            <person name="Ye R."/>
            <person name="Li L."/>
            <person name="Wei W."/>
            <person name="Wang X."/>
            <person name="Wang C."/>
            <person name="Yang T."/>
            <person name="Huo Q."/>
            <person name="Li W."/>
            <person name="Guo W."/>
            <person name="Chen H."/>
            <person name="Zhou L."/>
            <person name="Ni X."/>
            <person name="Tian J."/>
            <person name="Zhou Y."/>
            <person name="Sheng Y."/>
            <person name="Liu T."/>
            <person name="Pan Y."/>
            <person name="Xia L."/>
            <person name="Li J."/>
            <person name="Zhao F."/>
            <person name="Cao W."/>
        </authorList>
    </citation>
    <scope>NUCLEOTIDE SEQUENCE</scope>
    <source>
        <strain evidence="1">Hyas-2018</strain>
    </source>
</reference>
<organism evidence="1 2">
    <name type="scientific">Hyalomma asiaticum</name>
    <name type="common">Tick</name>
    <dbReference type="NCBI Taxonomy" id="266040"/>
    <lineage>
        <taxon>Eukaryota</taxon>
        <taxon>Metazoa</taxon>
        <taxon>Ecdysozoa</taxon>
        <taxon>Arthropoda</taxon>
        <taxon>Chelicerata</taxon>
        <taxon>Arachnida</taxon>
        <taxon>Acari</taxon>
        <taxon>Parasitiformes</taxon>
        <taxon>Ixodida</taxon>
        <taxon>Ixodoidea</taxon>
        <taxon>Ixodidae</taxon>
        <taxon>Hyalomminae</taxon>
        <taxon>Hyalomma</taxon>
    </lineage>
</organism>
<dbReference type="EMBL" id="CM023484">
    <property type="protein sequence ID" value="KAH6932227.1"/>
    <property type="molecule type" value="Genomic_DNA"/>
</dbReference>
<evidence type="ECO:0000313" key="1">
    <source>
        <dbReference type="EMBL" id="KAH6932227.1"/>
    </source>
</evidence>
<gene>
    <name evidence="1" type="ORF">HPB50_003751</name>
</gene>
<dbReference type="Proteomes" id="UP000821845">
    <property type="component" value="Chromosome 4"/>
</dbReference>
<protein>
    <submittedName>
        <fullName evidence="1">Uncharacterized protein</fullName>
    </submittedName>
</protein>
<evidence type="ECO:0000313" key="2">
    <source>
        <dbReference type="Proteomes" id="UP000821845"/>
    </source>
</evidence>
<name>A0ACB7SGF2_HYAAI</name>
<proteinExistence type="predicted"/>
<comment type="caution">
    <text evidence="1">The sequence shown here is derived from an EMBL/GenBank/DDBJ whole genome shotgun (WGS) entry which is preliminary data.</text>
</comment>
<keyword evidence="2" id="KW-1185">Reference proteome</keyword>
<sequence length="1214" mass="133514">MLARLLTAGGASWDKTLHYAFGVFPVNVFEIWCVNMATAAVLIVLVAYASNVLPWNRPSPMHPLFLFQNGEPLMVKELGRNNSLDQPLKHVDDFSPLTLQPSYWFPPPKTSQLSPVRLDFSDERFEPASPEAKPIVHVRQMSVSHGAKDALKKVSFQAFDKQATLVVGRNGAGKTTLMNVIAGLQKPCCGHVFVRGYDVVKDTNKARATIGFCPQRDLLFSDLTVWEHLLYFGTLKQMRPGKLRKAAEDMLVTASLEDYARTLVRQLKRGPAKRLGIAIATLSDPQLVLVDEPTSGLDRFNTRLVWDMLLSVRHRSALLVSTHDMTEADVLADRVVGLSEGIVVCNASPIYLKGLYGVGYRVSLKKSTRTPFREQYALSILRKYAPSAELLEDNPNQATIGLHTVDSKNFHKMFSELEKVSVRLGIRSIGLTVSTLKDIYLKLTLASLSLVKMKERAQNLPADLANLITSRGTNPGDWLAVVQVVSLERCLFLRRRWATSLLLGWLLPLLLLVAAFQWMNADMLEQKPEPAAEMRVPVSLHHHYPHAVTFLDDDGAAPRNLNEEGAEVDVYNSSAHRVLLREAVLDYVGYTQHYVFGTVFRGHGQVHSYLVASKADVCIPKAWFNPYAVLSSSLAVDLLSNAVLAFRAADPAARFETTFVIHVPEVVAQGRVHRSSRTGLGGKSRADSDAIMANDDPMTRLAEALSSMAHVWALLAPLALSLTVAVFVAFPSAESCSGFMQLQLMTGMSGWTHCLANVWFDGLVSGFMAIPVANTFAFYFRLEVASNDALLAIYACFSALAILSAYAIAYCSRSVGTAYVTTFLIYALMGSLSMKACLFFSTTLGSEEVWQACAAVPPCAVPVGVIKVIVLEWVRFTCDHMAATPVENTTALRVLCADVQDYRITQRTEPFSGLLKRPVDMCCAMLDENAPPVLWSPFELHPAAVGTELYFLSAYTLLLFAYISCRNSGRLFCTESAGHLDQPKLTSKDIQAKSEAQKESGKNASEDALVASDLHKWYDDAYVVCGLSLQLKQDECLGLLGVNDCGKSTVVRMLCGLTSISIGECHMPDIQLSGSVREWQSHIGYCPQEDALMDVFTGNETLEFFARLRGVPGHKVHDLTGSAASSADIGDNGLELCGTYSSGTRRKLSVAVAIIGCPRVAILDDATSGVDLIGRQYIYEVLQDITRTSACGVLFTSRRHEILYFFSVVYSRIL</sequence>